<protein>
    <submittedName>
        <fullName evidence="3">HNH endonuclease</fullName>
    </submittedName>
</protein>
<dbReference type="GO" id="GO:0003676">
    <property type="term" value="F:nucleic acid binding"/>
    <property type="evidence" value="ECO:0007669"/>
    <property type="project" value="InterPro"/>
</dbReference>
<feature type="compositionally biased region" description="Basic and acidic residues" evidence="2">
    <location>
        <begin position="173"/>
        <end position="187"/>
    </location>
</feature>
<keyword evidence="3" id="KW-0255">Endonuclease</keyword>
<evidence type="ECO:0000256" key="1">
    <source>
        <dbReference type="ARBA" id="ARBA00023450"/>
    </source>
</evidence>
<dbReference type="InterPro" id="IPR003870">
    <property type="entry name" value="DUF222"/>
</dbReference>
<dbReference type="CDD" id="cd00085">
    <property type="entry name" value="HNHc"/>
    <property type="match status" value="1"/>
</dbReference>
<dbReference type="Pfam" id="PF01844">
    <property type="entry name" value="HNH"/>
    <property type="match status" value="1"/>
</dbReference>
<dbReference type="InterPro" id="IPR003615">
    <property type="entry name" value="HNH_nuc"/>
</dbReference>
<dbReference type="GO" id="GO:0008270">
    <property type="term" value="F:zinc ion binding"/>
    <property type="evidence" value="ECO:0007669"/>
    <property type="project" value="InterPro"/>
</dbReference>
<keyword evidence="3" id="KW-0540">Nuclease</keyword>
<dbReference type="AlphaFoldDB" id="A0A2S0WE38"/>
<feature type="region of interest" description="Disordered" evidence="2">
    <location>
        <begin position="152"/>
        <end position="199"/>
    </location>
</feature>
<comment type="similarity">
    <text evidence="1">Belongs to the Rv1128c/1148c/1588c/1702c/1945/3466 family.</text>
</comment>
<evidence type="ECO:0000313" key="4">
    <source>
        <dbReference type="Proteomes" id="UP000244754"/>
    </source>
</evidence>
<feature type="compositionally biased region" description="Basic and acidic residues" evidence="2">
    <location>
        <begin position="152"/>
        <end position="163"/>
    </location>
</feature>
<dbReference type="SMART" id="SM00507">
    <property type="entry name" value="HNHc"/>
    <property type="match status" value="1"/>
</dbReference>
<dbReference type="KEGG" id="clia:C3E79_05720"/>
<keyword evidence="4" id="KW-1185">Reference proteome</keyword>
<sequence length="526" mass="56848">MPFCPPAMPIKCDIHHSSFTAMSPLSQVTAFSGWSTAFGDVAHVFYGVLTADKRGCTMAADLGKHVDTLIASLLAIRDVFADPSALNLADAAAHMEKLEGAMGAKAFIDAAFAHLCERDEAGRLVGAKHPDAYLRQRLGLSPREAFDRLGRGRDLFGEPHIPDPEGEDSGLFGDKESGPERGEEARREQKRARSRADKVSAEAQSAIRFELDKLLAAARGARPRLLAAALREAESRTIKDLRMLVRRWVDEENRKYAAPGNPNAGMERRGVRIGRRKADGTHEITVTATAGDAALLKALLDKGAAPNANLPEGIRDDRTPGQRHYDQLMKMVRHVEACNRPAAGGCASVVVTVTLDDLAGADAATLFATNTGIEVDAFDLVRLGMEGADDFVLTIDGATGVPLNLVRSSRTASIWQRVAMLAVQGVCSWAGCTAPMSECEAHHILAWIQGGSTDISNLTGLCREHHRRNNDHRDHRFNTCHMEYDPASGRAGLKVPGETALKFNHADAARRSAVNRTVARVRGVPP</sequence>
<proteinExistence type="inferred from homology"/>
<evidence type="ECO:0000313" key="3">
    <source>
        <dbReference type="EMBL" id="AWB84036.1"/>
    </source>
</evidence>
<dbReference type="Pfam" id="PF02720">
    <property type="entry name" value="DUF222"/>
    <property type="match status" value="1"/>
</dbReference>
<evidence type="ECO:0000256" key="2">
    <source>
        <dbReference type="SAM" id="MobiDB-lite"/>
    </source>
</evidence>
<gene>
    <name evidence="3" type="ORF">C3E79_05720</name>
</gene>
<dbReference type="InterPro" id="IPR002711">
    <property type="entry name" value="HNH"/>
</dbReference>
<dbReference type="GO" id="GO:0004519">
    <property type="term" value="F:endonuclease activity"/>
    <property type="evidence" value="ECO:0007669"/>
    <property type="project" value="UniProtKB-KW"/>
</dbReference>
<dbReference type="Proteomes" id="UP000244754">
    <property type="component" value="Chromosome"/>
</dbReference>
<dbReference type="Gene3D" id="1.10.30.50">
    <property type="match status" value="1"/>
</dbReference>
<dbReference type="EMBL" id="CP026948">
    <property type="protein sequence ID" value="AWB84036.1"/>
    <property type="molecule type" value="Genomic_DNA"/>
</dbReference>
<name>A0A2S0WE38_9CORY</name>
<reference evidence="4" key="1">
    <citation type="submission" date="2018-01" db="EMBL/GenBank/DDBJ databases">
        <authorList>
            <person name="Li J."/>
        </authorList>
    </citation>
    <scope>NUCLEOTIDE SEQUENCE [LARGE SCALE GENOMIC DNA]</scope>
    <source>
        <strain evidence="4">2184</strain>
    </source>
</reference>
<organism evidence="3 4">
    <name type="scientific">Corynebacterium liangguodongii</name>
    <dbReference type="NCBI Taxonomy" id="2079535"/>
    <lineage>
        <taxon>Bacteria</taxon>
        <taxon>Bacillati</taxon>
        <taxon>Actinomycetota</taxon>
        <taxon>Actinomycetes</taxon>
        <taxon>Mycobacteriales</taxon>
        <taxon>Corynebacteriaceae</taxon>
        <taxon>Corynebacterium</taxon>
    </lineage>
</organism>
<accession>A0A2S0WE38</accession>
<keyword evidence="3" id="KW-0378">Hydrolase</keyword>